<dbReference type="OrthoDB" id="5368934at2759"/>
<organism evidence="2 3">
    <name type="scientific">Bipolaris oryzae ATCC 44560</name>
    <dbReference type="NCBI Taxonomy" id="930090"/>
    <lineage>
        <taxon>Eukaryota</taxon>
        <taxon>Fungi</taxon>
        <taxon>Dikarya</taxon>
        <taxon>Ascomycota</taxon>
        <taxon>Pezizomycotina</taxon>
        <taxon>Dothideomycetes</taxon>
        <taxon>Pleosporomycetidae</taxon>
        <taxon>Pleosporales</taxon>
        <taxon>Pleosporineae</taxon>
        <taxon>Pleosporaceae</taxon>
        <taxon>Bipolaris</taxon>
    </lineage>
</organism>
<feature type="region of interest" description="Disordered" evidence="1">
    <location>
        <begin position="467"/>
        <end position="486"/>
    </location>
</feature>
<evidence type="ECO:0000256" key="1">
    <source>
        <dbReference type="SAM" id="MobiDB-lite"/>
    </source>
</evidence>
<evidence type="ECO:0000313" key="3">
    <source>
        <dbReference type="Proteomes" id="UP000054032"/>
    </source>
</evidence>
<dbReference type="HOGENOM" id="CLU_490887_0_0_1"/>
<dbReference type="KEGG" id="bor:COCMIDRAFT_36218"/>
<dbReference type="Proteomes" id="UP000054032">
    <property type="component" value="Unassembled WGS sequence"/>
</dbReference>
<accession>W6Z7Z6</accession>
<dbReference type="AlphaFoldDB" id="W6Z7Z6"/>
<dbReference type="RefSeq" id="XP_007687349.1">
    <property type="nucleotide sequence ID" value="XM_007689159.1"/>
</dbReference>
<name>W6Z7Z6_COCMI</name>
<dbReference type="eggNOG" id="ENOG502SP1S">
    <property type="taxonomic scope" value="Eukaryota"/>
</dbReference>
<dbReference type="EMBL" id="KI963971">
    <property type="protein sequence ID" value="EUC46130.1"/>
    <property type="molecule type" value="Genomic_DNA"/>
</dbReference>
<reference evidence="2 3" key="1">
    <citation type="journal article" date="2013" name="PLoS Genet.">
        <title>Comparative genome structure, secondary metabolite, and effector coding capacity across Cochliobolus pathogens.</title>
        <authorList>
            <person name="Condon B.J."/>
            <person name="Leng Y."/>
            <person name="Wu D."/>
            <person name="Bushley K.E."/>
            <person name="Ohm R.A."/>
            <person name="Otillar R."/>
            <person name="Martin J."/>
            <person name="Schackwitz W."/>
            <person name="Grimwood J."/>
            <person name="MohdZainudin N."/>
            <person name="Xue C."/>
            <person name="Wang R."/>
            <person name="Manning V.A."/>
            <person name="Dhillon B."/>
            <person name="Tu Z.J."/>
            <person name="Steffenson B.J."/>
            <person name="Salamov A."/>
            <person name="Sun H."/>
            <person name="Lowry S."/>
            <person name="LaButti K."/>
            <person name="Han J."/>
            <person name="Copeland A."/>
            <person name="Lindquist E."/>
            <person name="Barry K."/>
            <person name="Schmutz J."/>
            <person name="Baker S.E."/>
            <person name="Ciuffetti L.M."/>
            <person name="Grigoriev I.V."/>
            <person name="Zhong S."/>
            <person name="Turgeon B.G."/>
        </authorList>
    </citation>
    <scope>NUCLEOTIDE SEQUENCE [LARGE SCALE GENOMIC DNA]</scope>
    <source>
        <strain evidence="2 3">ATCC 44560</strain>
    </source>
</reference>
<evidence type="ECO:0000313" key="2">
    <source>
        <dbReference type="EMBL" id="EUC46130.1"/>
    </source>
</evidence>
<protein>
    <submittedName>
        <fullName evidence="2">Uncharacterized protein</fullName>
    </submittedName>
</protein>
<dbReference type="GeneID" id="19122978"/>
<keyword evidence="3" id="KW-1185">Reference proteome</keyword>
<proteinExistence type="predicted"/>
<gene>
    <name evidence="2" type="ORF">COCMIDRAFT_36218</name>
</gene>
<sequence>MAELKANLVPYNLHDAFGRDCRGDDILVLDVGRDEKGKPTESLKWFRGKSKAEREWEQAMGIIAVFIGYMPRLKELTWIADIPFIGPMWETIPKSLTKLVLDLGQPIHIERDGDIEYKSYITQTDMRPLVQRTELKELRLFRMHDSMQSVIWETIFRNASESGVRVADLQMAAEPLVRATHWHKAEDVRGLTVPKQDSNEKEYKGIEGKGVLHHSFGTGEYLDAFCMRKARIAAGLEEAKPLPLWCLKLDGFVVDYLPFEHELSRIALLTCGKNCIDGGLRAPKTPLSPHNRWSKIVNNATSHCLIQWPNWTGVFDDQGDQRDNYGEIVSQETGLSTLANGQLSPSPMPLTKTALQKKDLGDAIDCITKKEEGPPAAAKCLSLLADDAPSSMASDVSVCGSDVPTPGAGSVSPNSPKMPTVDGSATYSNAASMGASLTLVESANTVQSGISTDSSFDNVSPVDVHAANGFDSTAPKEKTMAKTGGFKHKVRRSLDWLSGSRSDSGETV</sequence>